<proteinExistence type="predicted"/>
<protein>
    <submittedName>
        <fullName evidence="1">Uncharacterized protein</fullName>
    </submittedName>
</protein>
<sequence>MSAGRRRSQWLGDNGAVTSEGNEGSDGDEGSDGGDQWLVKRVQVVGDEGSDGGDQCFSQLTQQNLNIERDAYITGAGIQVTPDSNASGDGYKVGRATYVKLLHLWDQNSSELASFDTSFNFFIASIADKSLSDGLTFFLAENNSVLTAAASELDNYYFEQSTIKSCSFNSSDLKVDEEKLPPPHDGSEDTMEIQNPVKRKNRGGQIAGLIAGIFVTVIASIAIFAFLFCRRRKNKGEETEEAACDEDMNKDFEMGRGLKDSRTMI</sequence>
<gene>
    <name evidence="1" type="ORF">L1987_55191</name>
</gene>
<comment type="caution">
    <text evidence="1">The sequence shown here is derived from an EMBL/GenBank/DDBJ whole genome shotgun (WGS) entry which is preliminary data.</text>
</comment>
<dbReference type="Proteomes" id="UP001056120">
    <property type="component" value="Linkage Group LG18"/>
</dbReference>
<reference evidence="1 2" key="2">
    <citation type="journal article" date="2022" name="Mol. Ecol. Resour.">
        <title>The genomes of chicory, endive, great burdock and yacon provide insights into Asteraceae paleo-polyploidization history and plant inulin production.</title>
        <authorList>
            <person name="Fan W."/>
            <person name="Wang S."/>
            <person name="Wang H."/>
            <person name="Wang A."/>
            <person name="Jiang F."/>
            <person name="Liu H."/>
            <person name="Zhao H."/>
            <person name="Xu D."/>
            <person name="Zhang Y."/>
        </authorList>
    </citation>
    <scope>NUCLEOTIDE SEQUENCE [LARGE SCALE GENOMIC DNA]</scope>
    <source>
        <strain evidence="2">cv. Yunnan</strain>
        <tissue evidence="1">Leaves</tissue>
    </source>
</reference>
<keyword evidence="2" id="KW-1185">Reference proteome</keyword>
<dbReference type="EMBL" id="CM042035">
    <property type="protein sequence ID" value="KAI3755394.1"/>
    <property type="molecule type" value="Genomic_DNA"/>
</dbReference>
<reference evidence="2" key="1">
    <citation type="journal article" date="2022" name="Mol. Ecol. Resour.">
        <title>The genomes of chicory, endive, great burdock and yacon provide insights into Asteraceae palaeo-polyploidization history and plant inulin production.</title>
        <authorList>
            <person name="Fan W."/>
            <person name="Wang S."/>
            <person name="Wang H."/>
            <person name="Wang A."/>
            <person name="Jiang F."/>
            <person name="Liu H."/>
            <person name="Zhao H."/>
            <person name="Xu D."/>
            <person name="Zhang Y."/>
        </authorList>
    </citation>
    <scope>NUCLEOTIDE SEQUENCE [LARGE SCALE GENOMIC DNA]</scope>
    <source>
        <strain evidence="2">cv. Yunnan</strain>
    </source>
</reference>
<evidence type="ECO:0000313" key="1">
    <source>
        <dbReference type="EMBL" id="KAI3755394.1"/>
    </source>
</evidence>
<name>A0ACB9E8W0_9ASTR</name>
<accession>A0ACB9E8W0</accession>
<evidence type="ECO:0000313" key="2">
    <source>
        <dbReference type="Proteomes" id="UP001056120"/>
    </source>
</evidence>
<organism evidence="1 2">
    <name type="scientific">Smallanthus sonchifolius</name>
    <dbReference type="NCBI Taxonomy" id="185202"/>
    <lineage>
        <taxon>Eukaryota</taxon>
        <taxon>Viridiplantae</taxon>
        <taxon>Streptophyta</taxon>
        <taxon>Embryophyta</taxon>
        <taxon>Tracheophyta</taxon>
        <taxon>Spermatophyta</taxon>
        <taxon>Magnoliopsida</taxon>
        <taxon>eudicotyledons</taxon>
        <taxon>Gunneridae</taxon>
        <taxon>Pentapetalae</taxon>
        <taxon>asterids</taxon>
        <taxon>campanulids</taxon>
        <taxon>Asterales</taxon>
        <taxon>Asteraceae</taxon>
        <taxon>Asteroideae</taxon>
        <taxon>Heliantheae alliance</taxon>
        <taxon>Millerieae</taxon>
        <taxon>Smallanthus</taxon>
    </lineage>
</organism>